<reference evidence="10" key="1">
    <citation type="submission" date="2025-08" db="UniProtKB">
        <authorList>
            <consortium name="Ensembl"/>
        </authorList>
    </citation>
    <scope>IDENTIFICATION</scope>
</reference>
<evidence type="ECO:0000256" key="3">
    <source>
        <dbReference type="ARBA" id="ARBA00022679"/>
    </source>
</evidence>
<dbReference type="Gene3D" id="1.25.10.10">
    <property type="entry name" value="Leucine-rich Repeat Variant"/>
    <property type="match status" value="2"/>
</dbReference>
<dbReference type="PANTHER" id="PTHR22983">
    <property type="entry name" value="PROTEIN KINASE RELATED"/>
    <property type="match status" value="1"/>
</dbReference>
<evidence type="ECO:0000313" key="10">
    <source>
        <dbReference type="Ensembl" id="ENSPTXP00000011387.1"/>
    </source>
</evidence>
<evidence type="ECO:0000313" key="11">
    <source>
        <dbReference type="Proteomes" id="UP000472273"/>
    </source>
</evidence>
<name>A0A670YI49_PSETE</name>
<organism evidence="10 11">
    <name type="scientific">Pseudonaja textilis</name>
    <name type="common">Eastern brown snake</name>
    <dbReference type="NCBI Taxonomy" id="8673"/>
    <lineage>
        <taxon>Eukaryota</taxon>
        <taxon>Metazoa</taxon>
        <taxon>Chordata</taxon>
        <taxon>Craniata</taxon>
        <taxon>Vertebrata</taxon>
        <taxon>Euteleostomi</taxon>
        <taxon>Lepidosauria</taxon>
        <taxon>Squamata</taxon>
        <taxon>Bifurcata</taxon>
        <taxon>Unidentata</taxon>
        <taxon>Episquamata</taxon>
        <taxon>Toxicofera</taxon>
        <taxon>Serpentes</taxon>
        <taxon>Colubroidea</taxon>
        <taxon>Elapidae</taxon>
        <taxon>Hydrophiinae</taxon>
        <taxon>Pseudonaja</taxon>
    </lineage>
</organism>
<dbReference type="GO" id="GO:0005737">
    <property type="term" value="C:cytoplasm"/>
    <property type="evidence" value="ECO:0007669"/>
    <property type="project" value="UniProtKB-ARBA"/>
</dbReference>
<reference evidence="10" key="2">
    <citation type="submission" date="2025-09" db="UniProtKB">
        <authorList>
            <consortium name="Ensembl"/>
        </authorList>
    </citation>
    <scope>IDENTIFICATION</scope>
</reference>
<keyword evidence="6" id="KW-0067">ATP-binding</keyword>
<dbReference type="GO" id="GO:0005524">
    <property type="term" value="F:ATP binding"/>
    <property type="evidence" value="ECO:0007669"/>
    <property type="project" value="UniProtKB-KW"/>
</dbReference>
<dbReference type="SUPFAM" id="SSF48371">
    <property type="entry name" value="ARM repeat"/>
    <property type="match status" value="1"/>
</dbReference>
<evidence type="ECO:0000256" key="6">
    <source>
        <dbReference type="ARBA" id="ARBA00022840"/>
    </source>
</evidence>
<evidence type="ECO:0000256" key="7">
    <source>
        <dbReference type="ARBA" id="ARBA00047899"/>
    </source>
</evidence>
<dbReference type="OMA" id="KTCCNAA"/>
<dbReference type="InterPro" id="IPR016024">
    <property type="entry name" value="ARM-type_fold"/>
</dbReference>
<evidence type="ECO:0000256" key="4">
    <source>
        <dbReference type="ARBA" id="ARBA00022741"/>
    </source>
</evidence>
<dbReference type="GO" id="GO:0004674">
    <property type="term" value="F:protein serine/threonine kinase activity"/>
    <property type="evidence" value="ECO:0007669"/>
    <property type="project" value="UniProtKB-KW"/>
</dbReference>
<feature type="signal peptide" evidence="9">
    <location>
        <begin position="1"/>
        <end position="25"/>
    </location>
</feature>
<dbReference type="AlphaFoldDB" id="A0A670YI49"/>
<keyword evidence="4" id="KW-0547">Nucleotide-binding</keyword>
<dbReference type="Proteomes" id="UP000472273">
    <property type="component" value="Unplaced"/>
</dbReference>
<dbReference type="Pfam" id="PF13646">
    <property type="entry name" value="HEAT_2"/>
    <property type="match status" value="1"/>
</dbReference>
<evidence type="ECO:0000256" key="8">
    <source>
        <dbReference type="ARBA" id="ARBA00048679"/>
    </source>
</evidence>
<keyword evidence="2" id="KW-0723">Serine/threonine-protein kinase</keyword>
<proteinExistence type="predicted"/>
<feature type="chain" id="PRO_5025429388" description="non-specific serine/threonine protein kinase" evidence="9">
    <location>
        <begin position="26"/>
        <end position="467"/>
    </location>
</feature>
<comment type="catalytic activity">
    <reaction evidence="8">
        <text>L-seryl-[protein] + ATP = O-phospho-L-seryl-[protein] + ADP + H(+)</text>
        <dbReference type="Rhea" id="RHEA:17989"/>
        <dbReference type="Rhea" id="RHEA-COMP:9863"/>
        <dbReference type="Rhea" id="RHEA-COMP:11604"/>
        <dbReference type="ChEBI" id="CHEBI:15378"/>
        <dbReference type="ChEBI" id="CHEBI:29999"/>
        <dbReference type="ChEBI" id="CHEBI:30616"/>
        <dbReference type="ChEBI" id="CHEBI:83421"/>
        <dbReference type="ChEBI" id="CHEBI:456216"/>
        <dbReference type="EC" id="2.7.11.1"/>
    </reaction>
</comment>
<dbReference type="EC" id="2.7.11.1" evidence="1"/>
<dbReference type="GO" id="GO:0007224">
    <property type="term" value="P:smoothened signaling pathway"/>
    <property type="evidence" value="ECO:0007669"/>
    <property type="project" value="TreeGrafter"/>
</dbReference>
<keyword evidence="5" id="KW-0418">Kinase</keyword>
<keyword evidence="3" id="KW-0808">Transferase</keyword>
<dbReference type="GeneTree" id="ENSGT00940000158375"/>
<keyword evidence="9" id="KW-0732">Signal</keyword>
<evidence type="ECO:0000256" key="2">
    <source>
        <dbReference type="ARBA" id="ARBA00022527"/>
    </source>
</evidence>
<dbReference type="InterPro" id="IPR011989">
    <property type="entry name" value="ARM-like"/>
</dbReference>
<dbReference type="FunFam" id="1.25.10.10:FF:000325">
    <property type="entry name" value="Serine/threonine-protein kinase 36"/>
    <property type="match status" value="1"/>
</dbReference>
<evidence type="ECO:0000256" key="5">
    <source>
        <dbReference type="ARBA" id="ARBA00022777"/>
    </source>
</evidence>
<dbReference type="Ensembl" id="ENSPTXT00000011756.1">
    <property type="protein sequence ID" value="ENSPTXP00000011387.1"/>
    <property type="gene ID" value="ENSPTXG00000008030.1"/>
</dbReference>
<protein>
    <recommendedName>
        <fullName evidence="1">non-specific serine/threonine protein kinase</fullName>
        <ecNumber evidence="1">2.7.11.1</ecNumber>
    </recommendedName>
</protein>
<keyword evidence="11" id="KW-1185">Reference proteome</keyword>
<evidence type="ECO:0000256" key="1">
    <source>
        <dbReference type="ARBA" id="ARBA00012513"/>
    </source>
</evidence>
<accession>A0A670YI49</accession>
<evidence type="ECO:0000256" key="9">
    <source>
        <dbReference type="SAM" id="SignalP"/>
    </source>
</evidence>
<sequence length="467" mass="51472">MGAGFYDGLLFLLLHLLSQVWVSFSVPLRNCSEFIVWHRFAMVFHLTTWQPVMEGETPRAGQEPPVPDWNLLSPHGTLLFLSLILFIFTQEPHQCLFQLAQPSSVMMAMLNKLLEPGFLKHLAQIDPKLVPTVVLQVCRVFCFPFALDVDPETLECIIASLRDSQFPAHLLQVSVQHLPISETELPLSLLCRLVLSDEGIIGQVVEVATSEQALVFLSAILLSDQAAITADLLSLLTHIARASPAHLPFLQRLLIDTDSASQLLNHVLRHRDCLIRARACSLVGNLLRHGQEFPHRLWHKAGLEEFLVDCLSDEDEHVRCSASFAVGNAAYQAGPVMQGVSKAVPRLVRLLGDSQARTRCNAASALGNLGRQSVEVGDLLIQSRAPELLLDAACHNSHPAVQEAALFALRSIGQQSKIHQVLMSLQASEKLEALSIHGSQASTYSSPRPTSRHCKKLIHLLQAAHSV</sequence>
<dbReference type="PANTHER" id="PTHR22983:SF6">
    <property type="entry name" value="SERINE_THREONINE-PROTEIN KINASE 36"/>
    <property type="match status" value="1"/>
</dbReference>
<comment type="catalytic activity">
    <reaction evidence="7">
        <text>L-threonyl-[protein] + ATP = O-phospho-L-threonyl-[protein] + ADP + H(+)</text>
        <dbReference type="Rhea" id="RHEA:46608"/>
        <dbReference type="Rhea" id="RHEA-COMP:11060"/>
        <dbReference type="Rhea" id="RHEA-COMP:11605"/>
        <dbReference type="ChEBI" id="CHEBI:15378"/>
        <dbReference type="ChEBI" id="CHEBI:30013"/>
        <dbReference type="ChEBI" id="CHEBI:30616"/>
        <dbReference type="ChEBI" id="CHEBI:61977"/>
        <dbReference type="ChEBI" id="CHEBI:456216"/>
        <dbReference type="EC" id="2.7.11.1"/>
    </reaction>
</comment>